<dbReference type="PROSITE" id="PS50405">
    <property type="entry name" value="GST_CTER"/>
    <property type="match status" value="1"/>
</dbReference>
<dbReference type="InterPro" id="IPR045074">
    <property type="entry name" value="GST_C_Tau"/>
</dbReference>
<dbReference type="InterPro" id="IPR036282">
    <property type="entry name" value="Glutathione-S-Trfase_C_sf"/>
</dbReference>
<organism evidence="2 3">
    <name type="scientific">Acacia crassicarpa</name>
    <name type="common">northern wattle</name>
    <dbReference type="NCBI Taxonomy" id="499986"/>
    <lineage>
        <taxon>Eukaryota</taxon>
        <taxon>Viridiplantae</taxon>
        <taxon>Streptophyta</taxon>
        <taxon>Embryophyta</taxon>
        <taxon>Tracheophyta</taxon>
        <taxon>Spermatophyta</taxon>
        <taxon>Magnoliopsida</taxon>
        <taxon>eudicotyledons</taxon>
        <taxon>Gunneridae</taxon>
        <taxon>Pentapetalae</taxon>
        <taxon>rosids</taxon>
        <taxon>fabids</taxon>
        <taxon>Fabales</taxon>
        <taxon>Fabaceae</taxon>
        <taxon>Caesalpinioideae</taxon>
        <taxon>mimosoid clade</taxon>
        <taxon>Acacieae</taxon>
        <taxon>Acacia</taxon>
    </lineage>
</organism>
<dbReference type="PANTHER" id="PTHR11260">
    <property type="entry name" value="GLUTATHIONE S-TRANSFERASE, GST, SUPERFAMILY, GST DOMAIN CONTAINING"/>
    <property type="match status" value="1"/>
</dbReference>
<dbReference type="Pfam" id="PF00043">
    <property type="entry name" value="GST_C"/>
    <property type="match status" value="1"/>
</dbReference>
<name>A0AAE1TE65_9FABA</name>
<evidence type="ECO:0000259" key="1">
    <source>
        <dbReference type="PROSITE" id="PS50405"/>
    </source>
</evidence>
<comment type="caution">
    <text evidence="2">The sequence shown here is derived from an EMBL/GenBank/DDBJ whole genome shotgun (WGS) entry which is preliminary data.</text>
</comment>
<evidence type="ECO:0000313" key="3">
    <source>
        <dbReference type="Proteomes" id="UP001293593"/>
    </source>
</evidence>
<proteinExistence type="predicted"/>
<dbReference type="GO" id="GO:0004364">
    <property type="term" value="F:glutathione transferase activity"/>
    <property type="evidence" value="ECO:0007669"/>
    <property type="project" value="InterPro"/>
</dbReference>
<gene>
    <name evidence="2" type="ORF">QN277_012866</name>
</gene>
<dbReference type="EMBL" id="JAWXYG010000002">
    <property type="protein sequence ID" value="KAK4281361.1"/>
    <property type="molecule type" value="Genomic_DNA"/>
</dbReference>
<dbReference type="InterPro" id="IPR045073">
    <property type="entry name" value="Omega/Tau-like"/>
</dbReference>
<sequence length="143" mass="16078">MAPTIPASTGSTRARLWIKFAEEKSIAFMSFYLAQGEEHEKGTKEAKQVLKVLEEQAVGKRKYFAEDEIDLVDLVVGWMARLFGSIEKAVGAKVKNASDFPQLLAWIQNIRENPAIKASLQNHDELLAHHKQKRQMIIASKTA</sequence>
<dbReference type="CDD" id="cd03185">
    <property type="entry name" value="GST_C_Tau"/>
    <property type="match status" value="1"/>
</dbReference>
<reference evidence="2" key="1">
    <citation type="submission" date="2023-10" db="EMBL/GenBank/DDBJ databases">
        <title>Chromosome-level genome of the transformable northern wattle, Acacia crassicarpa.</title>
        <authorList>
            <person name="Massaro I."/>
            <person name="Sinha N.R."/>
            <person name="Poethig S."/>
            <person name="Leichty A.R."/>
        </authorList>
    </citation>
    <scope>NUCLEOTIDE SEQUENCE</scope>
    <source>
        <strain evidence="2">Acra3RX</strain>
        <tissue evidence="2">Leaf</tissue>
    </source>
</reference>
<protein>
    <recommendedName>
        <fullName evidence="1">GST C-terminal domain-containing protein</fullName>
    </recommendedName>
</protein>
<feature type="domain" description="GST C-terminal" evidence="1">
    <location>
        <begin position="7"/>
        <end position="137"/>
    </location>
</feature>
<dbReference type="GO" id="GO:0006749">
    <property type="term" value="P:glutathione metabolic process"/>
    <property type="evidence" value="ECO:0007669"/>
    <property type="project" value="InterPro"/>
</dbReference>
<dbReference type="SUPFAM" id="SSF47616">
    <property type="entry name" value="GST C-terminal domain-like"/>
    <property type="match status" value="1"/>
</dbReference>
<dbReference type="AlphaFoldDB" id="A0AAE1TE65"/>
<dbReference type="InterPro" id="IPR010987">
    <property type="entry name" value="Glutathione-S-Trfase_C-like"/>
</dbReference>
<accession>A0AAE1TE65</accession>
<dbReference type="InterPro" id="IPR004046">
    <property type="entry name" value="GST_C"/>
</dbReference>
<keyword evidence="3" id="KW-1185">Reference proteome</keyword>
<dbReference type="Proteomes" id="UP001293593">
    <property type="component" value="Unassembled WGS sequence"/>
</dbReference>
<dbReference type="GO" id="GO:0005737">
    <property type="term" value="C:cytoplasm"/>
    <property type="evidence" value="ECO:0007669"/>
    <property type="project" value="TreeGrafter"/>
</dbReference>
<evidence type="ECO:0000313" key="2">
    <source>
        <dbReference type="EMBL" id="KAK4281361.1"/>
    </source>
</evidence>
<dbReference type="PANTHER" id="PTHR11260:SF716">
    <property type="entry name" value="GLUTATHIONE TRANSFERASE"/>
    <property type="match status" value="1"/>
</dbReference>
<dbReference type="Gene3D" id="1.20.1050.10">
    <property type="match status" value="1"/>
</dbReference>